<evidence type="ECO:0000313" key="2">
    <source>
        <dbReference type="EMBL" id="KAK2179315.1"/>
    </source>
</evidence>
<protein>
    <submittedName>
        <fullName evidence="2">Uncharacterized protein</fullName>
    </submittedName>
</protein>
<dbReference type="Proteomes" id="UP001209878">
    <property type="component" value="Unassembled WGS sequence"/>
</dbReference>
<feature type="transmembrane region" description="Helical" evidence="1">
    <location>
        <begin position="465"/>
        <end position="483"/>
    </location>
</feature>
<evidence type="ECO:0000256" key="1">
    <source>
        <dbReference type="SAM" id="Phobius"/>
    </source>
</evidence>
<proteinExistence type="predicted"/>
<comment type="caution">
    <text evidence="2">The sequence shown here is derived from an EMBL/GenBank/DDBJ whole genome shotgun (WGS) entry which is preliminary data.</text>
</comment>
<feature type="transmembrane region" description="Helical" evidence="1">
    <location>
        <begin position="495"/>
        <end position="517"/>
    </location>
</feature>
<dbReference type="PANTHER" id="PTHR11319:SF35">
    <property type="entry name" value="OUTER MEMBRANE PROTEIN PMPC-RELATED"/>
    <property type="match status" value="1"/>
</dbReference>
<feature type="transmembrane region" description="Helical" evidence="1">
    <location>
        <begin position="440"/>
        <end position="459"/>
    </location>
</feature>
<feature type="transmembrane region" description="Helical" evidence="1">
    <location>
        <begin position="74"/>
        <end position="92"/>
    </location>
</feature>
<gene>
    <name evidence="2" type="ORF">NP493_499g02012</name>
</gene>
<keyword evidence="1" id="KW-1133">Transmembrane helix</keyword>
<keyword evidence="1" id="KW-0472">Membrane</keyword>
<dbReference type="AlphaFoldDB" id="A0AAD9KXT8"/>
<feature type="transmembrane region" description="Helical" evidence="1">
    <location>
        <begin position="304"/>
        <end position="328"/>
    </location>
</feature>
<evidence type="ECO:0000313" key="3">
    <source>
        <dbReference type="Proteomes" id="UP001209878"/>
    </source>
</evidence>
<dbReference type="EMBL" id="JAODUO010000498">
    <property type="protein sequence ID" value="KAK2179315.1"/>
    <property type="molecule type" value="Genomic_DNA"/>
</dbReference>
<accession>A0AAD9KXT8</accession>
<feature type="transmembrane region" description="Helical" evidence="1">
    <location>
        <begin position="256"/>
        <end position="273"/>
    </location>
</feature>
<organism evidence="2 3">
    <name type="scientific">Ridgeia piscesae</name>
    <name type="common">Tubeworm</name>
    <dbReference type="NCBI Taxonomy" id="27915"/>
    <lineage>
        <taxon>Eukaryota</taxon>
        <taxon>Metazoa</taxon>
        <taxon>Spiralia</taxon>
        <taxon>Lophotrochozoa</taxon>
        <taxon>Annelida</taxon>
        <taxon>Polychaeta</taxon>
        <taxon>Sedentaria</taxon>
        <taxon>Canalipalpata</taxon>
        <taxon>Sabellida</taxon>
        <taxon>Siboglinidae</taxon>
        <taxon>Ridgeia</taxon>
    </lineage>
</organism>
<keyword evidence="3" id="KW-1185">Reference proteome</keyword>
<dbReference type="PANTHER" id="PTHR11319">
    <property type="entry name" value="G PROTEIN-COUPLED RECEPTOR-RELATED"/>
    <property type="match status" value="1"/>
</dbReference>
<sequence length="588" mass="65941">MAHENFWGYKHGTSMRFQHCPNGYCVTAAKPKPSSVNTCMPNRAGRLCGRCQPGYSEALFSAVCVPDSQCGPSWLLPLALAFGLFYALFLLFQPDLKQFLFSPPHGDHILIARWRHATHMNGKAEMRCEDAGRDDGTTASLWADVDEEEDRGRVARKTPTAVVANGEARPIDDADDTVFRTTDCGSGFLIILFYYFQDALLLKVKTVAMTTEGKRERQVKSVLFGLFKLQFELIEFIDGVCAAPGMTSVPKTMTKALIVPYIIVIFATMYAIYRWTRLCRWRRRSPAAASEARAPDQKSVTARLASGFILALMFMFQKMGTTTFTLLNCVPVENRRVLFIDGTVTCYQYWQYAVMAYAVACVTPFFIVLLVGPPLLQRGQIGLWQFFAGCLFPLPLSAYWVGKWAFGRRRRLRRWRPLREDERAVVNLLQGPFRDPPRDGVCWAGVLIGRRLVLVLLFTFVNDSLVRLLLMLLACFLILLHHVHVQPYKDARANVAATASAAALVALGSINLVRAGFEAAEYTPSGPNAVLMKIFLDIENALLLWLPVGVLSLLILLLLFRIAVWVGGHVLRTRGAGREREEDVIQLN</sequence>
<keyword evidence="1" id="KW-0812">Transmembrane</keyword>
<reference evidence="2" key="1">
    <citation type="journal article" date="2023" name="Mol. Biol. Evol.">
        <title>Third-Generation Sequencing Reveals the Adaptive Role of the Epigenome in Three Deep-Sea Polychaetes.</title>
        <authorList>
            <person name="Perez M."/>
            <person name="Aroh O."/>
            <person name="Sun Y."/>
            <person name="Lan Y."/>
            <person name="Juniper S.K."/>
            <person name="Young C.R."/>
            <person name="Angers B."/>
            <person name="Qian P.Y."/>
        </authorList>
    </citation>
    <scope>NUCLEOTIDE SEQUENCE</scope>
    <source>
        <strain evidence="2">R07B-5</strain>
    </source>
</reference>
<feature type="transmembrane region" description="Helical" evidence="1">
    <location>
        <begin position="349"/>
        <end position="371"/>
    </location>
</feature>
<name>A0AAD9KXT8_RIDPI</name>
<feature type="transmembrane region" description="Helical" evidence="1">
    <location>
        <begin position="383"/>
        <end position="406"/>
    </location>
</feature>
<feature type="transmembrane region" description="Helical" evidence="1">
    <location>
        <begin position="542"/>
        <end position="564"/>
    </location>
</feature>